<accession>A0A9N8H634</accession>
<evidence type="ECO:0000259" key="10">
    <source>
        <dbReference type="Pfam" id="PF22536"/>
    </source>
</evidence>
<keyword evidence="5 7" id="KW-0804">Transcription</keyword>
<dbReference type="SUPFAM" id="SSF46785">
    <property type="entry name" value="Winged helix' DNA-binding domain"/>
    <property type="match status" value="1"/>
</dbReference>
<evidence type="ECO:0000256" key="1">
    <source>
        <dbReference type="ARBA" id="ARBA00004123"/>
    </source>
</evidence>
<dbReference type="InterPro" id="IPR036388">
    <property type="entry name" value="WH-like_DNA-bd_sf"/>
</dbReference>
<dbReference type="InterPro" id="IPR008806">
    <property type="entry name" value="RNA_pol_III_Rpc82_C"/>
</dbReference>
<dbReference type="GO" id="GO:0003697">
    <property type="term" value="F:single-stranded DNA binding"/>
    <property type="evidence" value="ECO:0007669"/>
    <property type="project" value="UniProtKB-UniRule"/>
</dbReference>
<dbReference type="EMBL" id="CAICTM010000035">
    <property type="protein sequence ID" value="CAB9498328.1"/>
    <property type="molecule type" value="Genomic_DNA"/>
</dbReference>
<feature type="region of interest" description="Disordered" evidence="8">
    <location>
        <begin position="185"/>
        <end position="212"/>
    </location>
</feature>
<dbReference type="GO" id="GO:0006351">
    <property type="term" value="P:DNA-templated transcription"/>
    <property type="evidence" value="ECO:0007669"/>
    <property type="project" value="InterPro"/>
</dbReference>
<evidence type="ECO:0000313" key="11">
    <source>
        <dbReference type="EMBL" id="CAB9498328.1"/>
    </source>
</evidence>
<feature type="compositionally biased region" description="Acidic residues" evidence="8">
    <location>
        <begin position="192"/>
        <end position="203"/>
    </location>
</feature>
<dbReference type="Pfam" id="PF22536">
    <property type="entry name" value="WHD_POLR3C"/>
    <property type="match status" value="1"/>
</dbReference>
<evidence type="ECO:0000256" key="7">
    <source>
        <dbReference type="RuleBase" id="RU367076"/>
    </source>
</evidence>
<dbReference type="AlphaFoldDB" id="A0A9N8H634"/>
<dbReference type="GO" id="GO:0005666">
    <property type="term" value="C:RNA polymerase III complex"/>
    <property type="evidence" value="ECO:0007669"/>
    <property type="project" value="UniProtKB-UniRule"/>
</dbReference>
<evidence type="ECO:0000256" key="8">
    <source>
        <dbReference type="SAM" id="MobiDB-lite"/>
    </source>
</evidence>
<reference evidence="11" key="1">
    <citation type="submission" date="2020-06" db="EMBL/GenBank/DDBJ databases">
        <authorList>
            <consortium name="Plant Systems Biology data submission"/>
        </authorList>
    </citation>
    <scope>NUCLEOTIDE SEQUENCE</scope>
    <source>
        <strain evidence="11">D6</strain>
    </source>
</reference>
<gene>
    <name evidence="11" type="ORF">SEMRO_35_G022610.1</name>
</gene>
<dbReference type="PANTHER" id="PTHR12949:SF0">
    <property type="entry name" value="DNA-DIRECTED RNA POLYMERASE III SUBUNIT RPC3"/>
    <property type="match status" value="1"/>
</dbReference>
<feature type="domain" description="RNA polymerase III Rpc82 C -terminal" evidence="9">
    <location>
        <begin position="223"/>
        <end position="411"/>
    </location>
</feature>
<keyword evidence="4 7" id="KW-0240">DNA-directed RNA polymerase</keyword>
<dbReference type="OrthoDB" id="272392at2759"/>
<dbReference type="Gene3D" id="1.10.10.10">
    <property type="entry name" value="Winged helix-like DNA-binding domain superfamily/Winged helix DNA-binding domain"/>
    <property type="match status" value="3"/>
</dbReference>
<evidence type="ECO:0000256" key="6">
    <source>
        <dbReference type="ARBA" id="ARBA00023242"/>
    </source>
</evidence>
<dbReference type="Pfam" id="PF05645">
    <property type="entry name" value="RNA_pol_Rpc82"/>
    <property type="match status" value="1"/>
</dbReference>
<feature type="region of interest" description="Disordered" evidence="8">
    <location>
        <begin position="235"/>
        <end position="275"/>
    </location>
</feature>
<evidence type="ECO:0000259" key="9">
    <source>
        <dbReference type="Pfam" id="PF05645"/>
    </source>
</evidence>
<comment type="subcellular location">
    <subcellularLocation>
        <location evidence="1 7">Nucleus</location>
    </subcellularLocation>
</comment>
<keyword evidence="12" id="KW-1185">Reference proteome</keyword>
<comment type="subunit">
    <text evidence="2 7">Component of the RNA polymerase III (Pol III) complex consisting of 17 subunits.</text>
</comment>
<dbReference type="InterPro" id="IPR036390">
    <property type="entry name" value="WH_DNA-bd_sf"/>
</dbReference>
<keyword evidence="6 7" id="KW-0539">Nucleus</keyword>
<feature type="compositionally biased region" description="Acidic residues" evidence="8">
    <location>
        <begin position="244"/>
        <end position="254"/>
    </location>
</feature>
<evidence type="ECO:0000256" key="2">
    <source>
        <dbReference type="ARBA" id="ARBA00011206"/>
    </source>
</evidence>
<comment type="caution">
    <text evidence="11">The sequence shown here is derived from an EMBL/GenBank/DDBJ whole genome shotgun (WGS) entry which is preliminary data.</text>
</comment>
<comment type="function">
    <text evidence="7">DNA-dependent RNA polymerase catalyzes the transcription of DNA into RNA using the four ribonucleoside triphosphates as substrates. Specific core component of RNA polymerase III which synthesizes small RNAs, such as 5S rRNA and tRNAs.</text>
</comment>
<organism evidence="11 12">
    <name type="scientific">Seminavis robusta</name>
    <dbReference type="NCBI Taxonomy" id="568900"/>
    <lineage>
        <taxon>Eukaryota</taxon>
        <taxon>Sar</taxon>
        <taxon>Stramenopiles</taxon>
        <taxon>Ochrophyta</taxon>
        <taxon>Bacillariophyta</taxon>
        <taxon>Bacillariophyceae</taxon>
        <taxon>Bacillariophycidae</taxon>
        <taxon>Naviculales</taxon>
        <taxon>Naviculaceae</taxon>
        <taxon>Seminavis</taxon>
    </lineage>
</organism>
<comment type="similarity">
    <text evidence="7">Belongs to the eukaryotic RPC3/POLR3C RNA polymerase subunit family.</text>
</comment>
<evidence type="ECO:0000313" key="12">
    <source>
        <dbReference type="Proteomes" id="UP001153069"/>
    </source>
</evidence>
<feature type="domain" description="DNA-directed RNA polymerase III subunit RPC3 winged-helix" evidence="10">
    <location>
        <begin position="450"/>
        <end position="524"/>
    </location>
</feature>
<sequence length="607" mass="68942">MSMSSSIPFASFNQTSELTSVPHDPMLSLASNCIRDYFGPTVQLVADGLVFRGEPLTLQQLVQCLRTKCRQKVYSQERIRLLGPKVASRLQNQSLQLPPIKAALLVLIQHSIVTVTVKKVKGKLQYQYTYDRTRARLLPRYPRYVEYAKRALDDNAVALVEELLVQGRLRTVDAVSKTVERLEQAAAANEEAANEGEDDDENKPDDSKKKEDNTALKQTVLESFKKLAQAGFLEEVPKMKNESENADPDAGETEFEAKEPPKKKQKTGNDAADDNVKLQEEEDPEIVSLLKGSAYKRFLTRHTVWRVNIAMFHESLRSFILGRLVAERYGHKVQSAGSMVTAALKYLAHRRHAEKSTDTEMTFDAASIQRYLPKPVQELLEKKRQAAVANNTSRNMAVVSQVARALQQLASYKSPICVLEVETGAKPEDSRFEICTTRMVQYLQQRITNQMILDHHGEVGARIVTVLSRNGYLESDSLAEVSMVPAKDCREILHRLYRSKYIDLFTLSQSRQHNPSNMIYLWTVNGQRILKNATDNVCTALLNLRLRRQHEVEVGKNWIERAQEAGDMDENDHEADKQNHKKFCLGLERLYGSCLQLDETLMIMEDM</sequence>
<proteinExistence type="inferred from homology"/>
<dbReference type="PANTHER" id="PTHR12949">
    <property type="entry name" value="RNA POLYMERASE III DNA DIRECTED -RELATED"/>
    <property type="match status" value="1"/>
</dbReference>
<dbReference type="Proteomes" id="UP001153069">
    <property type="component" value="Unassembled WGS sequence"/>
</dbReference>
<evidence type="ECO:0000256" key="5">
    <source>
        <dbReference type="ARBA" id="ARBA00023163"/>
    </source>
</evidence>
<name>A0A9N8H634_9STRA</name>
<dbReference type="InterPro" id="IPR055207">
    <property type="entry name" value="POLR3C_WHD"/>
</dbReference>
<protein>
    <recommendedName>
        <fullName evidence="3 7">DNA-directed RNA polymerase III subunit RPC3</fullName>
        <shortName evidence="7">RNA polymerase III subunit C3</shortName>
    </recommendedName>
</protein>
<evidence type="ECO:0000256" key="3">
    <source>
        <dbReference type="ARBA" id="ARBA00016689"/>
    </source>
</evidence>
<evidence type="ECO:0000256" key="4">
    <source>
        <dbReference type="ARBA" id="ARBA00022478"/>
    </source>
</evidence>
<dbReference type="InterPro" id="IPR039748">
    <property type="entry name" value="RPC3"/>
</dbReference>